<accession>A0ABV3ZEW5</accession>
<name>A0ABV3ZEW5_9BACT</name>
<keyword evidence="3" id="KW-0378">Hydrolase</keyword>
<comment type="caution">
    <text evidence="3">The sequence shown here is derived from an EMBL/GenBank/DDBJ whole genome shotgun (WGS) entry which is preliminary data.</text>
</comment>
<evidence type="ECO:0000313" key="3">
    <source>
        <dbReference type="EMBL" id="MEX6687734.1"/>
    </source>
</evidence>
<dbReference type="Pfam" id="PF01156">
    <property type="entry name" value="IU_nuc_hydro"/>
    <property type="match status" value="1"/>
</dbReference>
<keyword evidence="4" id="KW-1185">Reference proteome</keyword>
<proteinExistence type="predicted"/>
<dbReference type="InterPro" id="IPR001910">
    <property type="entry name" value="Inosine/uridine_hydrolase_dom"/>
</dbReference>
<organism evidence="3 4">
    <name type="scientific">Danxiaibacter flavus</name>
    <dbReference type="NCBI Taxonomy" id="3049108"/>
    <lineage>
        <taxon>Bacteria</taxon>
        <taxon>Pseudomonadati</taxon>
        <taxon>Bacteroidota</taxon>
        <taxon>Chitinophagia</taxon>
        <taxon>Chitinophagales</taxon>
        <taxon>Chitinophagaceae</taxon>
        <taxon>Danxiaibacter</taxon>
    </lineage>
</organism>
<dbReference type="PANTHER" id="PTHR43264">
    <property type="match status" value="1"/>
</dbReference>
<dbReference type="PANTHER" id="PTHR43264:SF1">
    <property type="entry name" value="INOSINE_URIDINE-PREFERRING NUCLEOSIDE HYDROLASE DOMAIN-CONTAINING PROTEIN"/>
    <property type="match status" value="1"/>
</dbReference>
<dbReference type="SUPFAM" id="SSF53590">
    <property type="entry name" value="Nucleoside hydrolase"/>
    <property type="match status" value="1"/>
</dbReference>
<feature type="domain" description="Inosine/uridine-preferring nucleoside hydrolase" evidence="2">
    <location>
        <begin position="29"/>
        <end position="292"/>
    </location>
</feature>
<evidence type="ECO:0000256" key="1">
    <source>
        <dbReference type="SAM" id="SignalP"/>
    </source>
</evidence>
<gene>
    <name evidence="3" type="ORF">QTN47_09535</name>
</gene>
<protein>
    <submittedName>
        <fullName evidence="3">Nucleoside hydrolase</fullName>
    </submittedName>
</protein>
<dbReference type="RefSeq" id="WP_369329138.1">
    <property type="nucleotide sequence ID" value="NZ_JAULBC010000002.1"/>
</dbReference>
<dbReference type="Proteomes" id="UP001560573">
    <property type="component" value="Unassembled WGS sequence"/>
</dbReference>
<sequence>MIKKILLIATVYLVTILSAQARQDNPVPVIFDTDMGPDYDDVGAITLLHAFADNGDANILATIGSTNYVNVGPVLSVLNTYFKKPQIPVGVPKGKAVGLRDWQHWSDTLVTKYPHTLKSNEEAEDAIVLYRKILSAQPDNSVTIVTVGFFTNLSGLLQSSADKYSSLSGKDLVKKKVKLLVSMAGGFPSGNEFNVNKDASASKNVAENWPTQILFSGFEIGKKIKCGLPLIHNDAIHNSPVKDVFRISIPMAAEDKDGRMSWDETAVLVAVKGYADFYTIQRGTIHVDEKDGSNTWTNDEKGRHAHLIERAPVEEVRNVIDKLMMHQPK</sequence>
<dbReference type="EMBL" id="JAULBC010000002">
    <property type="protein sequence ID" value="MEX6687734.1"/>
    <property type="molecule type" value="Genomic_DNA"/>
</dbReference>
<dbReference type="GO" id="GO:0016787">
    <property type="term" value="F:hydrolase activity"/>
    <property type="evidence" value="ECO:0007669"/>
    <property type="project" value="UniProtKB-KW"/>
</dbReference>
<dbReference type="Gene3D" id="3.90.245.10">
    <property type="entry name" value="Ribonucleoside hydrolase-like"/>
    <property type="match status" value="1"/>
</dbReference>
<evidence type="ECO:0000313" key="4">
    <source>
        <dbReference type="Proteomes" id="UP001560573"/>
    </source>
</evidence>
<feature type="signal peptide" evidence="1">
    <location>
        <begin position="1"/>
        <end position="21"/>
    </location>
</feature>
<feature type="chain" id="PRO_5047183542" evidence="1">
    <location>
        <begin position="22"/>
        <end position="329"/>
    </location>
</feature>
<reference evidence="3 4" key="1">
    <citation type="submission" date="2023-07" db="EMBL/GenBank/DDBJ databases">
        <authorList>
            <person name="Lian W.-H."/>
        </authorList>
    </citation>
    <scope>NUCLEOTIDE SEQUENCE [LARGE SCALE GENOMIC DNA]</scope>
    <source>
        <strain evidence="3 4">SYSU DXS3180</strain>
    </source>
</reference>
<evidence type="ECO:0000259" key="2">
    <source>
        <dbReference type="Pfam" id="PF01156"/>
    </source>
</evidence>
<keyword evidence="1" id="KW-0732">Signal</keyword>
<dbReference type="InterPro" id="IPR036452">
    <property type="entry name" value="Ribo_hydro-like"/>
</dbReference>